<reference evidence="1" key="1">
    <citation type="submission" date="2023-09" db="EMBL/GenBank/DDBJ databases">
        <title>Vallitalea sediminicola and Vallitalea maricola sp. nov., anaerobic bacteria isolated from marine sediment.</title>
        <authorList>
            <person name="Hirano S."/>
            <person name="Maeda A."/>
            <person name="Terahara T."/>
            <person name="Mori K."/>
            <person name="Hamada M."/>
            <person name="Matsumoto R."/>
            <person name="Kobayashi T."/>
        </authorList>
    </citation>
    <scope>NUCLEOTIDE SEQUENCE</scope>
    <source>
        <strain evidence="1">AN17-2</strain>
    </source>
</reference>
<name>A0ACB5UG55_9FIRM</name>
<dbReference type="Proteomes" id="UP001374599">
    <property type="component" value="Unassembled WGS sequence"/>
</dbReference>
<organism evidence="1 2">
    <name type="scientific">Vallitalea maricola</name>
    <dbReference type="NCBI Taxonomy" id="3074433"/>
    <lineage>
        <taxon>Bacteria</taxon>
        <taxon>Bacillati</taxon>
        <taxon>Bacillota</taxon>
        <taxon>Clostridia</taxon>
        <taxon>Lachnospirales</taxon>
        <taxon>Vallitaleaceae</taxon>
        <taxon>Vallitalea</taxon>
    </lineage>
</organism>
<keyword evidence="2" id="KW-1185">Reference proteome</keyword>
<accession>A0ACB5UG55</accession>
<protein>
    <submittedName>
        <fullName evidence="1">Uncharacterized protein</fullName>
    </submittedName>
</protein>
<gene>
    <name evidence="1" type="ORF">AN2V17_06600</name>
</gene>
<proteinExistence type="predicted"/>
<dbReference type="EMBL" id="BTPU01000009">
    <property type="protein sequence ID" value="GMQ61431.1"/>
    <property type="molecule type" value="Genomic_DNA"/>
</dbReference>
<sequence>MNEKPEIYESNYKNAKSIHMSNNLISCTILPELGGKIASFYHKDKKFELLFQNKKDKYMKPDMYDDFSLYDASGFDDCFPSVDEGFAHFGSEKIKYPDHGEIWSSCFDYEIMDDNVKLKYVGRLLPYTYEKCIRINENTILIDYKIKNTGSEVIDCFYTMHCLINCEKNMILKFPRETKEVINVLDSSFLGEKGSIHLFPVTHTYEGKSFFLDHVKSPDSNGYEKYYVMDKIEDGICGAYYPSKGIEFVTKYDATKLPYLGFWVTEGGFRGDYNCALEPSNGFYDSMKSVYENNKFMKLEPNTDFEFSIELSLTSVTD</sequence>
<evidence type="ECO:0000313" key="1">
    <source>
        <dbReference type="EMBL" id="GMQ61431.1"/>
    </source>
</evidence>
<comment type="caution">
    <text evidence="1">The sequence shown here is derived from an EMBL/GenBank/DDBJ whole genome shotgun (WGS) entry which is preliminary data.</text>
</comment>
<evidence type="ECO:0000313" key="2">
    <source>
        <dbReference type="Proteomes" id="UP001374599"/>
    </source>
</evidence>